<evidence type="ECO:0000313" key="4">
    <source>
        <dbReference type="Proteomes" id="UP000829401"/>
    </source>
</evidence>
<dbReference type="SMART" id="SM00855">
    <property type="entry name" value="PGAM"/>
    <property type="match status" value="1"/>
</dbReference>
<keyword evidence="4" id="KW-1185">Reference proteome</keyword>
<accession>A0A9E6ZIE6</accession>
<dbReference type="KEGG" id="aaco:K1I37_13570"/>
<evidence type="ECO:0000256" key="1">
    <source>
        <dbReference type="PIRSR" id="PIRSR613078-1"/>
    </source>
</evidence>
<dbReference type="Pfam" id="PF00300">
    <property type="entry name" value="His_Phos_1"/>
    <property type="match status" value="1"/>
</dbReference>
<feature type="active site" description="Tele-phosphohistidine intermediate" evidence="1">
    <location>
        <position position="11"/>
    </location>
</feature>
<feature type="binding site" evidence="2">
    <location>
        <position position="60"/>
    </location>
    <ligand>
        <name>substrate</name>
    </ligand>
</feature>
<dbReference type="eggNOG" id="COG0406">
    <property type="taxonomic scope" value="Bacteria"/>
</dbReference>
<dbReference type="RefSeq" id="WP_021297744.1">
    <property type="nucleotide sequence ID" value="NZ_AURB01000159.1"/>
</dbReference>
<dbReference type="PANTHER" id="PTHR48100">
    <property type="entry name" value="BROAD-SPECIFICITY PHOSPHATASE YOR283W-RELATED"/>
    <property type="match status" value="1"/>
</dbReference>
<feature type="binding site" evidence="2">
    <location>
        <begin position="10"/>
        <end position="17"/>
    </location>
    <ligand>
        <name>substrate</name>
    </ligand>
</feature>
<dbReference type="STRING" id="1356854.N007_13455"/>
<dbReference type="GO" id="GO:0005737">
    <property type="term" value="C:cytoplasm"/>
    <property type="evidence" value="ECO:0007669"/>
    <property type="project" value="TreeGrafter"/>
</dbReference>
<feature type="active site" description="Proton donor/acceptor" evidence="1">
    <location>
        <position position="85"/>
    </location>
</feature>
<reference evidence="4" key="1">
    <citation type="journal article" date="2022" name="G3 (Bethesda)">
        <title>Unveiling the complete genome sequence of Alicyclobacillus acidoterrestris DSM 3922T, a taint-producing strain.</title>
        <authorList>
            <person name="Leonardo I.C."/>
            <person name="Barreto Crespo M.T."/>
            <person name="Gaspar F.B."/>
        </authorList>
    </citation>
    <scope>NUCLEOTIDE SEQUENCE [LARGE SCALE GENOMIC DNA]</scope>
    <source>
        <strain evidence="4">DSM 3922</strain>
    </source>
</reference>
<dbReference type="AlphaFoldDB" id="T0BR89"/>
<name>T0BR89_ALIAG</name>
<dbReference type="OrthoDB" id="9783269at2"/>
<protein>
    <submittedName>
        <fullName evidence="3">Histidine phosphatase family protein</fullName>
    </submittedName>
</protein>
<dbReference type="InterPro" id="IPR029033">
    <property type="entry name" value="His_PPase_superfam"/>
</dbReference>
<dbReference type="PANTHER" id="PTHR48100:SF1">
    <property type="entry name" value="HISTIDINE PHOSPHATASE FAMILY PROTEIN-RELATED"/>
    <property type="match status" value="1"/>
</dbReference>
<dbReference type="Proteomes" id="UP000829401">
    <property type="component" value="Chromosome"/>
</dbReference>
<evidence type="ECO:0000313" key="3">
    <source>
        <dbReference type="EMBL" id="UNO47716.1"/>
    </source>
</evidence>
<sequence>MTSKTIVLIRHAPTLENDTHVMLGHTNPPLHARGQKCAQQIADALIGMDFDVVITSPLLRAKQTAQRIATAHKRAMLAVDNRLMEVHLGVVDGVSSFTAYRDYKTEFDIALDHNTPDFCFPNGERWSQAVTRIAATLDDAANSRANRLCMVTHGALLGLWKSMLEGQPLGHFRKNQPPHASLSVIQLTDEGWQILRWGDTTHLCE</sequence>
<dbReference type="EMBL" id="CP080467">
    <property type="protein sequence ID" value="UNO47716.1"/>
    <property type="molecule type" value="Genomic_DNA"/>
</dbReference>
<evidence type="ECO:0000256" key="2">
    <source>
        <dbReference type="PIRSR" id="PIRSR613078-2"/>
    </source>
</evidence>
<gene>
    <name evidence="3" type="ORF">K1I37_13570</name>
</gene>
<dbReference type="SUPFAM" id="SSF53254">
    <property type="entry name" value="Phosphoglycerate mutase-like"/>
    <property type="match status" value="1"/>
</dbReference>
<dbReference type="Gene3D" id="3.40.50.1240">
    <property type="entry name" value="Phosphoglycerate mutase-like"/>
    <property type="match status" value="1"/>
</dbReference>
<proteinExistence type="predicted"/>
<accession>T0BR89</accession>
<organism evidence="3 4">
    <name type="scientific">Alicyclobacillus acidoterrestris (strain ATCC 49025 / DSM 3922 / CIP 106132 / NCIMB 13137 / GD3B)</name>
    <dbReference type="NCBI Taxonomy" id="1356854"/>
    <lineage>
        <taxon>Bacteria</taxon>
        <taxon>Bacillati</taxon>
        <taxon>Bacillota</taxon>
        <taxon>Bacilli</taxon>
        <taxon>Bacillales</taxon>
        <taxon>Alicyclobacillaceae</taxon>
        <taxon>Alicyclobacillus</taxon>
    </lineage>
</organism>
<dbReference type="CDD" id="cd07067">
    <property type="entry name" value="HP_PGM_like"/>
    <property type="match status" value="1"/>
</dbReference>
<dbReference type="InterPro" id="IPR013078">
    <property type="entry name" value="His_Pase_superF_clade-1"/>
</dbReference>
<dbReference type="InterPro" id="IPR050275">
    <property type="entry name" value="PGM_Phosphatase"/>
</dbReference>
<dbReference type="GO" id="GO:0016791">
    <property type="term" value="F:phosphatase activity"/>
    <property type="evidence" value="ECO:0007669"/>
    <property type="project" value="TreeGrafter"/>
</dbReference>